<dbReference type="PANTHER" id="PTHR43124:SF8">
    <property type="entry name" value="INNER MEMBRANE TRANSPORT PROTEIN YDHP"/>
    <property type="match status" value="1"/>
</dbReference>
<feature type="transmembrane region" description="Helical" evidence="6">
    <location>
        <begin position="237"/>
        <end position="257"/>
    </location>
</feature>
<dbReference type="AlphaFoldDB" id="A0A147HSH9"/>
<dbReference type="EMBL" id="LDTD01000154">
    <property type="protein sequence ID" value="KTT67720.1"/>
    <property type="molecule type" value="Genomic_DNA"/>
</dbReference>
<evidence type="ECO:0000259" key="7">
    <source>
        <dbReference type="PROSITE" id="PS50850"/>
    </source>
</evidence>
<feature type="transmembrane region" description="Helical" evidence="6">
    <location>
        <begin position="72"/>
        <end position="96"/>
    </location>
</feature>
<evidence type="ECO:0000256" key="5">
    <source>
        <dbReference type="ARBA" id="ARBA00023136"/>
    </source>
</evidence>
<dbReference type="Proteomes" id="UP000072867">
    <property type="component" value="Unassembled WGS sequence"/>
</dbReference>
<comment type="subcellular location">
    <subcellularLocation>
        <location evidence="1">Cell membrane</location>
        <topology evidence="1">Multi-pass membrane protein</topology>
    </subcellularLocation>
</comment>
<dbReference type="SUPFAM" id="SSF103473">
    <property type="entry name" value="MFS general substrate transporter"/>
    <property type="match status" value="1"/>
</dbReference>
<dbReference type="Gene3D" id="1.20.1250.20">
    <property type="entry name" value="MFS general substrate transporter like domains"/>
    <property type="match status" value="1"/>
</dbReference>
<dbReference type="InterPro" id="IPR036259">
    <property type="entry name" value="MFS_trans_sf"/>
</dbReference>
<keyword evidence="3 6" id="KW-0812">Transmembrane</keyword>
<feature type="transmembrane region" description="Helical" evidence="6">
    <location>
        <begin position="161"/>
        <end position="180"/>
    </location>
</feature>
<dbReference type="PATRIC" id="fig|33051.3.peg.993"/>
<feature type="transmembrane region" description="Helical" evidence="6">
    <location>
        <begin position="38"/>
        <end position="60"/>
    </location>
</feature>
<evidence type="ECO:0000256" key="3">
    <source>
        <dbReference type="ARBA" id="ARBA00022692"/>
    </source>
</evidence>
<dbReference type="InterPro" id="IPR050189">
    <property type="entry name" value="MFS_Efflux_Transporters"/>
</dbReference>
<comment type="caution">
    <text evidence="8">The sequence shown here is derived from an EMBL/GenBank/DDBJ whole genome shotgun (WGS) entry which is preliminary data.</text>
</comment>
<reference evidence="8 9" key="1">
    <citation type="journal article" date="2016" name="Front. Microbiol.">
        <title>Genomic Resource of Rice Seed Associated Bacteria.</title>
        <authorList>
            <person name="Midha S."/>
            <person name="Bansal K."/>
            <person name="Sharma S."/>
            <person name="Kumar N."/>
            <person name="Patil P.P."/>
            <person name="Chaudhry V."/>
            <person name="Patil P.B."/>
        </authorList>
    </citation>
    <scope>NUCLEOTIDE SEQUENCE [LARGE SCALE GENOMIC DNA]</scope>
    <source>
        <strain evidence="8 9">NS319</strain>
    </source>
</reference>
<feature type="transmembrane region" description="Helical" evidence="6">
    <location>
        <begin position="129"/>
        <end position="149"/>
    </location>
</feature>
<sequence>MKFHSGLIALAVGAFGIGVTEFAPMGMLPVIAGDLHISIPSAGLLISAYAMGVLIGAPLMTLTTTRFDRRTLLIALMGIFTVGNALSALADGYWMLMAARVITSFNHGAFFGVGSVVAASLVPPDKRAGAVAAMFTGLTVATIGGVPLATWVSEAIGWRSAFAGIAGVGAIAMLSLRLALPSLPSTGGGDMRGELRVLTRGPVMMALALTTIGFGGVFTVFTYIVPILRDVTHGSTGYITAMLMLFGIGATIGNAVGGRLADLSVDRTLMTMLTIMALTLLGFTVLMQWPVTAAIAILIWGIASFAIVPPLQMRVMDAASDAPNLASAMNIGAFNLGNAVGAALGGGVISAGLGLPAVSLAGAAMAALALVTLLVSRRRAGTFVQREEALT</sequence>
<feature type="transmembrane region" description="Helical" evidence="6">
    <location>
        <begin position="357"/>
        <end position="376"/>
    </location>
</feature>
<keyword evidence="5 6" id="KW-0472">Membrane</keyword>
<name>A0A147HSH9_9SPHN</name>
<proteinExistence type="predicted"/>
<dbReference type="GO" id="GO:0022857">
    <property type="term" value="F:transmembrane transporter activity"/>
    <property type="evidence" value="ECO:0007669"/>
    <property type="project" value="InterPro"/>
</dbReference>
<dbReference type="PANTHER" id="PTHR43124">
    <property type="entry name" value="PURINE EFFLUX PUMP PBUE"/>
    <property type="match status" value="1"/>
</dbReference>
<feature type="transmembrane region" description="Helical" evidence="6">
    <location>
        <begin position="332"/>
        <end position="351"/>
    </location>
</feature>
<evidence type="ECO:0000256" key="4">
    <source>
        <dbReference type="ARBA" id="ARBA00022989"/>
    </source>
</evidence>
<dbReference type="PROSITE" id="PS50850">
    <property type="entry name" value="MFS"/>
    <property type="match status" value="1"/>
</dbReference>
<organism evidence="8 9">
    <name type="scientific">Sphingomonas sanguinis</name>
    <dbReference type="NCBI Taxonomy" id="33051"/>
    <lineage>
        <taxon>Bacteria</taxon>
        <taxon>Pseudomonadati</taxon>
        <taxon>Pseudomonadota</taxon>
        <taxon>Alphaproteobacteria</taxon>
        <taxon>Sphingomonadales</taxon>
        <taxon>Sphingomonadaceae</taxon>
        <taxon>Sphingomonas</taxon>
    </lineage>
</organism>
<evidence type="ECO:0000256" key="1">
    <source>
        <dbReference type="ARBA" id="ARBA00004651"/>
    </source>
</evidence>
<evidence type="ECO:0000313" key="9">
    <source>
        <dbReference type="Proteomes" id="UP000072867"/>
    </source>
</evidence>
<evidence type="ECO:0000256" key="2">
    <source>
        <dbReference type="ARBA" id="ARBA00022475"/>
    </source>
</evidence>
<gene>
    <name evidence="8" type="ORF">NS319_17125</name>
</gene>
<dbReference type="CDD" id="cd17324">
    <property type="entry name" value="MFS_NepI_like"/>
    <property type="match status" value="1"/>
</dbReference>
<evidence type="ECO:0000313" key="8">
    <source>
        <dbReference type="EMBL" id="KTT67720.1"/>
    </source>
</evidence>
<dbReference type="STRING" id="33051.SB4_11150"/>
<evidence type="ECO:0000256" key="6">
    <source>
        <dbReference type="SAM" id="Phobius"/>
    </source>
</evidence>
<dbReference type="InterPro" id="IPR011701">
    <property type="entry name" value="MFS"/>
</dbReference>
<feature type="transmembrane region" description="Helical" evidence="6">
    <location>
        <begin position="269"/>
        <end position="287"/>
    </location>
</feature>
<feature type="transmembrane region" description="Helical" evidence="6">
    <location>
        <begin position="201"/>
        <end position="225"/>
    </location>
</feature>
<keyword evidence="4 6" id="KW-1133">Transmembrane helix</keyword>
<feature type="domain" description="Major facilitator superfamily (MFS) profile" evidence="7">
    <location>
        <begin position="6"/>
        <end position="379"/>
    </location>
</feature>
<keyword evidence="2" id="KW-1003">Cell membrane</keyword>
<dbReference type="Pfam" id="PF07690">
    <property type="entry name" value="MFS_1"/>
    <property type="match status" value="1"/>
</dbReference>
<dbReference type="InterPro" id="IPR020846">
    <property type="entry name" value="MFS_dom"/>
</dbReference>
<feature type="transmembrane region" description="Helical" evidence="6">
    <location>
        <begin position="102"/>
        <end position="122"/>
    </location>
</feature>
<dbReference type="RefSeq" id="WP_058734684.1">
    <property type="nucleotide sequence ID" value="NZ_LDTD01000154.1"/>
</dbReference>
<dbReference type="GO" id="GO:0005886">
    <property type="term" value="C:plasma membrane"/>
    <property type="evidence" value="ECO:0007669"/>
    <property type="project" value="UniProtKB-SubCell"/>
</dbReference>
<accession>A0A147HSH9</accession>
<protein>
    <submittedName>
        <fullName evidence="8">MFS transporter</fullName>
    </submittedName>
</protein>
<feature type="transmembrane region" description="Helical" evidence="6">
    <location>
        <begin position="293"/>
        <end position="311"/>
    </location>
</feature>